<organism evidence="2 3">
    <name type="scientific">Paramecium sonneborni</name>
    <dbReference type="NCBI Taxonomy" id="65129"/>
    <lineage>
        <taxon>Eukaryota</taxon>
        <taxon>Sar</taxon>
        <taxon>Alveolata</taxon>
        <taxon>Ciliophora</taxon>
        <taxon>Intramacronucleata</taxon>
        <taxon>Oligohymenophorea</taxon>
        <taxon>Peniculida</taxon>
        <taxon>Parameciidae</taxon>
        <taxon>Paramecium</taxon>
    </lineage>
</organism>
<sequence length="349" mass="41488">MIFSDEFKDLIKQPTQLNSSRSNHSKFGSVSTFRESQKKAVLNYPKEQQKLLYNASYLLKQSNMIGLKKRLRMFVIVLKFIRRLKIVTHESPYQHSLANLKKVKKTTLKLPQTINEKFKSWCLGIFQKSFSTIPPDLFNYLRQPNNKIKEDKSQLILINAIKFFFENMAYCTHPDIVCMEIKHYLFSQLFLNEKVHFTAFVSSRTSYISHLNNEITLDQQSMIIMEVLLFFRFAFILFECTSTNQFAIIMLISTLHYYFFLKFSSLKCQYEPQQNLIQLKIEETQNQKYILKVESVQTPLPNNLIVQGIYPREEVQKLLKLRPNLDEKISQYFNKTIEHLQLFLIDFYQ</sequence>
<evidence type="ECO:0000313" key="2">
    <source>
        <dbReference type="EMBL" id="CAD8075492.1"/>
    </source>
</evidence>
<dbReference type="AlphaFoldDB" id="A0A8S1M9T8"/>
<evidence type="ECO:0000313" key="1">
    <source>
        <dbReference type="EMBL" id="CAD8075490.1"/>
    </source>
</evidence>
<dbReference type="EMBL" id="CAJJDN010000033">
    <property type="protein sequence ID" value="CAD8075490.1"/>
    <property type="molecule type" value="Genomic_DNA"/>
</dbReference>
<dbReference type="Proteomes" id="UP000692954">
    <property type="component" value="Unassembled WGS sequence"/>
</dbReference>
<proteinExistence type="predicted"/>
<gene>
    <name evidence="1" type="ORF">PSON_ATCC_30995.1.T0330256</name>
    <name evidence="2" type="ORF">PSON_ATCC_30995.1.T0330257</name>
</gene>
<keyword evidence="3" id="KW-1185">Reference proteome</keyword>
<evidence type="ECO:0000313" key="3">
    <source>
        <dbReference type="Proteomes" id="UP000692954"/>
    </source>
</evidence>
<protein>
    <submittedName>
        <fullName evidence="2">Uncharacterized protein</fullName>
    </submittedName>
</protein>
<reference evidence="2" key="1">
    <citation type="submission" date="2021-01" db="EMBL/GenBank/DDBJ databases">
        <authorList>
            <consortium name="Genoscope - CEA"/>
            <person name="William W."/>
        </authorList>
    </citation>
    <scope>NUCLEOTIDE SEQUENCE</scope>
</reference>
<comment type="caution">
    <text evidence="2">The sequence shown here is derived from an EMBL/GenBank/DDBJ whole genome shotgun (WGS) entry which is preliminary data.</text>
</comment>
<accession>A0A8S1M9T8</accession>
<dbReference type="EMBL" id="CAJJDN010000033">
    <property type="protein sequence ID" value="CAD8075492.1"/>
    <property type="molecule type" value="Genomic_DNA"/>
</dbReference>
<dbReference type="OrthoDB" id="301783at2759"/>
<name>A0A8S1M9T8_9CILI</name>